<organism evidence="1 2">
    <name type="scientific">Terfezia boudieri ATCC MYA-4762</name>
    <dbReference type="NCBI Taxonomy" id="1051890"/>
    <lineage>
        <taxon>Eukaryota</taxon>
        <taxon>Fungi</taxon>
        <taxon>Dikarya</taxon>
        <taxon>Ascomycota</taxon>
        <taxon>Pezizomycotina</taxon>
        <taxon>Pezizomycetes</taxon>
        <taxon>Pezizales</taxon>
        <taxon>Pezizaceae</taxon>
        <taxon>Terfezia</taxon>
    </lineage>
</organism>
<evidence type="ECO:0000313" key="2">
    <source>
        <dbReference type="Proteomes" id="UP000267821"/>
    </source>
</evidence>
<dbReference type="STRING" id="1051890.A0A3N4LIK7"/>
<protein>
    <submittedName>
        <fullName evidence="1">Uncharacterized protein</fullName>
    </submittedName>
</protein>
<dbReference type="PANTHER" id="PTHR37331:SF1">
    <property type="entry name" value="YALI0F11671P"/>
    <property type="match status" value="1"/>
</dbReference>
<gene>
    <name evidence="1" type="ORF">L211DRAFT_840872</name>
</gene>
<dbReference type="EMBL" id="ML121561">
    <property type="protein sequence ID" value="RPB21272.1"/>
    <property type="molecule type" value="Genomic_DNA"/>
</dbReference>
<dbReference type="Proteomes" id="UP000267821">
    <property type="component" value="Unassembled WGS sequence"/>
</dbReference>
<dbReference type="InParanoid" id="A0A3N4LIK7"/>
<dbReference type="AlphaFoldDB" id="A0A3N4LIK7"/>
<reference evidence="1 2" key="1">
    <citation type="journal article" date="2018" name="Nat. Ecol. Evol.">
        <title>Pezizomycetes genomes reveal the molecular basis of ectomycorrhizal truffle lifestyle.</title>
        <authorList>
            <person name="Murat C."/>
            <person name="Payen T."/>
            <person name="Noel B."/>
            <person name="Kuo A."/>
            <person name="Morin E."/>
            <person name="Chen J."/>
            <person name="Kohler A."/>
            <person name="Krizsan K."/>
            <person name="Balestrini R."/>
            <person name="Da Silva C."/>
            <person name="Montanini B."/>
            <person name="Hainaut M."/>
            <person name="Levati E."/>
            <person name="Barry K.W."/>
            <person name="Belfiori B."/>
            <person name="Cichocki N."/>
            <person name="Clum A."/>
            <person name="Dockter R.B."/>
            <person name="Fauchery L."/>
            <person name="Guy J."/>
            <person name="Iotti M."/>
            <person name="Le Tacon F."/>
            <person name="Lindquist E.A."/>
            <person name="Lipzen A."/>
            <person name="Malagnac F."/>
            <person name="Mello A."/>
            <person name="Molinier V."/>
            <person name="Miyauchi S."/>
            <person name="Poulain J."/>
            <person name="Riccioni C."/>
            <person name="Rubini A."/>
            <person name="Sitrit Y."/>
            <person name="Splivallo R."/>
            <person name="Traeger S."/>
            <person name="Wang M."/>
            <person name="Zifcakova L."/>
            <person name="Wipf D."/>
            <person name="Zambonelli A."/>
            <person name="Paolocci F."/>
            <person name="Nowrousian M."/>
            <person name="Ottonello S."/>
            <person name="Baldrian P."/>
            <person name="Spatafora J.W."/>
            <person name="Henrissat B."/>
            <person name="Nagy L.G."/>
            <person name="Aury J.M."/>
            <person name="Wincker P."/>
            <person name="Grigoriev I.V."/>
            <person name="Bonfante P."/>
            <person name="Martin F.M."/>
        </authorList>
    </citation>
    <scope>NUCLEOTIDE SEQUENCE [LARGE SCALE GENOMIC DNA]</scope>
    <source>
        <strain evidence="1 2">ATCC MYA-4762</strain>
    </source>
</reference>
<accession>A0A3N4LIK7</accession>
<dbReference type="OrthoDB" id="5397701at2759"/>
<sequence>MPFSHPLLVPVSIRTTFQFLFRPQTFRRYVATLEGHPHIYIYPHPTNRSSHLLTLLPTTPPTPSLSLGTTSTLPPSLSTFTPNPKFLPLLQRTLSQHAQHDPSILSSAAAFAASSLQSLWSRDRRAKPTGGWVHVTDERSPPEWGRIGDVEDIFGSIAVDGTGRVLPKEEGGGYEPCLGYRIWTRNGM</sequence>
<evidence type="ECO:0000313" key="1">
    <source>
        <dbReference type="EMBL" id="RPB21272.1"/>
    </source>
</evidence>
<name>A0A3N4LIK7_9PEZI</name>
<keyword evidence="2" id="KW-1185">Reference proteome</keyword>
<dbReference type="PANTHER" id="PTHR37331">
    <property type="entry name" value="YALI0F11671P"/>
    <property type="match status" value="1"/>
</dbReference>
<proteinExistence type="predicted"/>